<dbReference type="OrthoDB" id="2564760at2759"/>
<feature type="region of interest" description="Disordered" evidence="1">
    <location>
        <begin position="79"/>
        <end position="140"/>
    </location>
</feature>
<dbReference type="EMBL" id="AWGH01000013">
    <property type="protein sequence ID" value="ODN95293.1"/>
    <property type="molecule type" value="Genomic_DNA"/>
</dbReference>
<evidence type="ECO:0000313" key="2">
    <source>
        <dbReference type="EMBL" id="ODN95293.1"/>
    </source>
</evidence>
<dbReference type="Proteomes" id="UP000094819">
    <property type="component" value="Unassembled WGS sequence"/>
</dbReference>
<reference evidence="2 3" key="1">
    <citation type="submission" date="2016-06" db="EMBL/GenBank/DDBJ databases">
        <title>Evolution of pathogenesis and genome organization in the Tremellales.</title>
        <authorList>
            <person name="Cuomo C."/>
            <person name="Litvintseva A."/>
            <person name="Heitman J."/>
            <person name="Chen Y."/>
            <person name="Sun S."/>
            <person name="Springer D."/>
            <person name="Dromer F."/>
            <person name="Young S."/>
            <person name="Zeng Q."/>
            <person name="Chapman S."/>
            <person name="Gujja S."/>
            <person name="Saif S."/>
            <person name="Birren B."/>
        </authorList>
    </citation>
    <scope>NUCLEOTIDE SEQUENCE [LARGE SCALE GENOMIC DNA]</scope>
    <source>
        <strain evidence="2 3">CBS 7118</strain>
    </source>
</reference>
<evidence type="ECO:0000313" key="3">
    <source>
        <dbReference type="Proteomes" id="UP000094819"/>
    </source>
</evidence>
<proteinExistence type="predicted"/>
<organism evidence="2 3">
    <name type="scientific">Cryptococcus wingfieldii CBS 7118</name>
    <dbReference type="NCBI Taxonomy" id="1295528"/>
    <lineage>
        <taxon>Eukaryota</taxon>
        <taxon>Fungi</taxon>
        <taxon>Dikarya</taxon>
        <taxon>Basidiomycota</taxon>
        <taxon>Agaricomycotina</taxon>
        <taxon>Tremellomycetes</taxon>
        <taxon>Tremellales</taxon>
        <taxon>Cryptococcaceae</taxon>
        <taxon>Cryptococcus</taxon>
    </lineage>
</organism>
<keyword evidence="3" id="KW-1185">Reference proteome</keyword>
<protein>
    <submittedName>
        <fullName evidence="2">Uncharacterized protein</fullName>
    </submittedName>
</protein>
<name>A0A1E3J367_9TREE</name>
<comment type="caution">
    <text evidence="2">The sequence shown here is derived from an EMBL/GenBank/DDBJ whole genome shotgun (WGS) entry which is preliminary data.</text>
</comment>
<feature type="region of interest" description="Disordered" evidence="1">
    <location>
        <begin position="24"/>
        <end position="65"/>
    </location>
</feature>
<dbReference type="RefSeq" id="XP_019031273.1">
    <property type="nucleotide sequence ID" value="XM_019176798.1"/>
</dbReference>
<dbReference type="AlphaFoldDB" id="A0A1E3J367"/>
<sequence length="340" mass="36421">MPNPAPITSLSFYLDDSLFPSLPPAGGTMNHTDLMGRPRLSPAPPSSVPKPLSHGQLRNKQPAQMAVGQVWQGLQPGQVTRGRSIGAGVGSGHAKAAAPPDAVRGKQGVRRIASLQDHLPPRHSSKSHTRTSSDPQQDPQLAAQMDVKRSIALPVPAEGIPLASPRDTALVKLLTTLQSLTPASRTPDPPPPSPSSATLAPMSLLAPMAIILEALVWERETLKGQEGKKTLPVLRDGSLLQTMRDNTPQELDWRVVNTYIHTFGTLLSSLLPYLQSPHPSDQISELTKSARQYVGKLKKVFGEVAGMYVDGYGFVRGMWDEGAMKGAAGEVGRWGDLFGV</sequence>
<accession>A0A1E3J367</accession>
<gene>
    <name evidence="2" type="ORF">L198_04684</name>
</gene>
<feature type="region of interest" description="Disordered" evidence="1">
    <location>
        <begin position="180"/>
        <end position="199"/>
    </location>
</feature>
<dbReference type="GeneID" id="30193897"/>
<evidence type="ECO:0000256" key="1">
    <source>
        <dbReference type="SAM" id="MobiDB-lite"/>
    </source>
</evidence>